<proteinExistence type="predicted"/>
<feature type="region of interest" description="Disordered" evidence="1">
    <location>
        <begin position="370"/>
        <end position="397"/>
    </location>
</feature>
<dbReference type="AlphaFoldDB" id="A0A803QSR0"/>
<organism evidence="2 3">
    <name type="scientific">Cannabis sativa</name>
    <name type="common">Hemp</name>
    <name type="synonym">Marijuana</name>
    <dbReference type="NCBI Taxonomy" id="3483"/>
    <lineage>
        <taxon>Eukaryota</taxon>
        <taxon>Viridiplantae</taxon>
        <taxon>Streptophyta</taxon>
        <taxon>Embryophyta</taxon>
        <taxon>Tracheophyta</taxon>
        <taxon>Spermatophyta</taxon>
        <taxon>Magnoliopsida</taxon>
        <taxon>eudicotyledons</taxon>
        <taxon>Gunneridae</taxon>
        <taxon>Pentapetalae</taxon>
        <taxon>rosids</taxon>
        <taxon>fabids</taxon>
        <taxon>Rosales</taxon>
        <taxon>Cannabaceae</taxon>
        <taxon>Cannabis</taxon>
    </lineage>
</organism>
<dbReference type="Gramene" id="evm.model.ctgX78.1">
    <property type="protein sequence ID" value="cds.evm.model.ctgX78.1"/>
    <property type="gene ID" value="evm.TU.ctgX78.1"/>
</dbReference>
<reference evidence="2" key="1">
    <citation type="submission" date="2021-03" db="UniProtKB">
        <authorList>
            <consortium name="EnsemblPlants"/>
        </authorList>
    </citation>
    <scope>IDENTIFICATION</scope>
</reference>
<accession>A0A803QSR0</accession>
<dbReference type="EnsemblPlants" id="evm.model.ctgX78.1">
    <property type="protein sequence ID" value="cds.evm.model.ctgX78.1"/>
    <property type="gene ID" value="evm.TU.ctgX78.1"/>
</dbReference>
<dbReference type="Proteomes" id="UP000596661">
    <property type="component" value="Unassembled WGS sequence"/>
</dbReference>
<evidence type="ECO:0000313" key="3">
    <source>
        <dbReference type="Proteomes" id="UP000596661"/>
    </source>
</evidence>
<sequence length="438" mass="49103">MDVIAFRFYRSSALYHGIEIEERRHAQTVHRVRWLIFSNKEAEAPLSTMYLATTIFQIYARTTVKSLWGPDFVGSPFERDHGLSNLGCLESCSLLSVEVTFGLVTKCSSIVLSSLPSRLQYGVKLMTTLCVPATRVWASCSTHRQRKEDLLPCGGVFSSGLHEDFPGDVYFTHGDFLQWVGPTTGLLTVASSGHRGIAGSHQLEIPGPTCWLPIPLLSSQSIPFILAAESNSSSEIKDVLGHPACISESADPAERVYNQPWFFEFSSQAEESIAESASHRILQLGHFMYFNLWESWLTRDLTGLTNLSCPPSLRVSSCGPLFCVHRMPAHPANFSCQIYGSLHDTCGIDKTLSDMRFPCFNESTKPMDQNTYNKCDRNPEEPHTAATNKNSKKQQDKDFHGGLTLALIQYKTWIKQGILKREMNSLRRPEERKRESPG</sequence>
<name>A0A803QSR0_CANSA</name>
<keyword evidence="3" id="KW-1185">Reference proteome</keyword>
<evidence type="ECO:0000313" key="2">
    <source>
        <dbReference type="EnsemblPlants" id="cds.evm.model.ctgX78.1"/>
    </source>
</evidence>
<feature type="compositionally biased region" description="Basic and acidic residues" evidence="1">
    <location>
        <begin position="374"/>
        <end position="383"/>
    </location>
</feature>
<protein>
    <submittedName>
        <fullName evidence="2">Uncharacterized protein</fullName>
    </submittedName>
</protein>
<evidence type="ECO:0000256" key="1">
    <source>
        <dbReference type="SAM" id="MobiDB-lite"/>
    </source>
</evidence>